<dbReference type="InterPro" id="IPR036465">
    <property type="entry name" value="vWFA_dom_sf"/>
</dbReference>
<dbReference type="InterPro" id="IPR002035">
    <property type="entry name" value="VWF_A"/>
</dbReference>
<keyword evidence="2" id="KW-0547">Nucleotide-binding</keyword>
<gene>
    <name evidence="7" type="ORF">BJZ21_001156</name>
</gene>
<dbReference type="Pfam" id="PF13519">
    <property type="entry name" value="VWA_2"/>
    <property type="match status" value="1"/>
</dbReference>
<feature type="compositionally biased region" description="Acidic residues" evidence="5">
    <location>
        <begin position="278"/>
        <end position="295"/>
    </location>
</feature>
<evidence type="ECO:0000256" key="5">
    <source>
        <dbReference type="SAM" id="MobiDB-lite"/>
    </source>
</evidence>
<dbReference type="Gene3D" id="3.40.50.300">
    <property type="entry name" value="P-loop containing nucleotide triphosphate hydrolases"/>
    <property type="match status" value="1"/>
</dbReference>
<dbReference type="CDD" id="cd01451">
    <property type="entry name" value="vWA_Magnesium_chelatase"/>
    <property type="match status" value="1"/>
</dbReference>
<dbReference type="GO" id="GO:0005524">
    <property type="term" value="F:ATP binding"/>
    <property type="evidence" value="ECO:0007669"/>
    <property type="project" value="UniProtKB-KW"/>
</dbReference>
<feature type="region of interest" description="Disordered" evidence="5">
    <location>
        <begin position="270"/>
        <end position="370"/>
    </location>
</feature>
<dbReference type="InterPro" id="IPR000523">
    <property type="entry name" value="Mg_chelatse_chII-like_cat_dom"/>
</dbReference>
<evidence type="ECO:0000256" key="4">
    <source>
        <dbReference type="ARBA" id="ARBA00030759"/>
    </source>
</evidence>
<dbReference type="AlphaFoldDB" id="A0A7Y9E4F7"/>
<dbReference type="SUPFAM" id="SSF52540">
    <property type="entry name" value="P-loop containing nucleoside triphosphate hydrolases"/>
    <property type="match status" value="1"/>
</dbReference>
<comment type="caution">
    <text evidence="7">The sequence shown here is derived from an EMBL/GenBank/DDBJ whole genome shotgun (WGS) entry which is preliminary data.</text>
</comment>
<evidence type="ECO:0000256" key="1">
    <source>
        <dbReference type="ARBA" id="ARBA00005799"/>
    </source>
</evidence>
<dbReference type="InterPro" id="IPR027417">
    <property type="entry name" value="P-loop_NTPase"/>
</dbReference>
<dbReference type="Proteomes" id="UP000535511">
    <property type="component" value="Unassembled WGS sequence"/>
</dbReference>
<dbReference type="PANTHER" id="PTHR35023:SF1">
    <property type="entry name" value="MG-PROTOPORPHYRIN IX CHELATASE"/>
    <property type="match status" value="1"/>
</dbReference>
<evidence type="ECO:0000313" key="7">
    <source>
        <dbReference type="EMBL" id="NYD41073.1"/>
    </source>
</evidence>
<dbReference type="GO" id="GO:0016874">
    <property type="term" value="F:ligase activity"/>
    <property type="evidence" value="ECO:0007669"/>
    <property type="project" value="UniProtKB-KW"/>
</dbReference>
<protein>
    <recommendedName>
        <fullName evidence="4">Mg-protoporphyrin IX chelatase</fullName>
    </recommendedName>
</protein>
<evidence type="ECO:0000259" key="6">
    <source>
        <dbReference type="PROSITE" id="PS50234"/>
    </source>
</evidence>
<dbReference type="Gene3D" id="1.10.8.80">
    <property type="entry name" value="Magnesium chelatase subunit I, C-Terminal domain"/>
    <property type="match status" value="1"/>
</dbReference>
<dbReference type="Gene3D" id="3.40.50.410">
    <property type="entry name" value="von Willebrand factor, type A domain"/>
    <property type="match status" value="1"/>
</dbReference>
<dbReference type="PROSITE" id="PS50234">
    <property type="entry name" value="VWFA"/>
    <property type="match status" value="1"/>
</dbReference>
<dbReference type="EMBL" id="JACCBG010000001">
    <property type="protein sequence ID" value="NYD41073.1"/>
    <property type="molecule type" value="Genomic_DNA"/>
</dbReference>
<accession>A0A7Y9E4F7</accession>
<dbReference type="InterPro" id="IPR041702">
    <property type="entry name" value="BchD/ChlD_VWA"/>
</dbReference>
<organism evidence="7 8">
    <name type="scientific">Nocardioides panaciterrulae</name>
    <dbReference type="NCBI Taxonomy" id="661492"/>
    <lineage>
        <taxon>Bacteria</taxon>
        <taxon>Bacillati</taxon>
        <taxon>Actinomycetota</taxon>
        <taxon>Actinomycetes</taxon>
        <taxon>Propionibacteriales</taxon>
        <taxon>Nocardioidaceae</taxon>
        <taxon>Nocardioides</taxon>
    </lineage>
</organism>
<dbReference type="PANTHER" id="PTHR35023">
    <property type="entry name" value="CHELATASE-RELATED"/>
    <property type="match status" value="1"/>
</dbReference>
<feature type="domain" description="VWFA" evidence="6">
    <location>
        <begin position="456"/>
        <end position="592"/>
    </location>
</feature>
<dbReference type="SUPFAM" id="SSF53300">
    <property type="entry name" value="vWA-like"/>
    <property type="match status" value="1"/>
</dbReference>
<dbReference type="Pfam" id="PF17863">
    <property type="entry name" value="AAA_lid_2"/>
    <property type="match status" value="1"/>
</dbReference>
<name>A0A7Y9E4F7_9ACTN</name>
<dbReference type="InterPro" id="IPR052989">
    <property type="entry name" value="Mg-chelatase_DI-like"/>
</dbReference>
<reference evidence="7 8" key="1">
    <citation type="submission" date="2020-07" db="EMBL/GenBank/DDBJ databases">
        <title>Sequencing the genomes of 1000 actinobacteria strains.</title>
        <authorList>
            <person name="Klenk H.-P."/>
        </authorList>
    </citation>
    <scope>NUCLEOTIDE SEQUENCE [LARGE SCALE GENOMIC DNA]</scope>
    <source>
        <strain evidence="7 8">DSM 21350</strain>
    </source>
</reference>
<dbReference type="Pfam" id="PF01078">
    <property type="entry name" value="Mg_chelatase"/>
    <property type="match status" value="1"/>
</dbReference>
<feature type="region of interest" description="Disordered" evidence="5">
    <location>
        <begin position="389"/>
        <end position="410"/>
    </location>
</feature>
<dbReference type="SMART" id="SM00327">
    <property type="entry name" value="VWA"/>
    <property type="match status" value="1"/>
</dbReference>
<dbReference type="InterPro" id="IPR041628">
    <property type="entry name" value="ChlI/MoxR_AAA_lid"/>
</dbReference>
<keyword evidence="8" id="KW-1185">Reference proteome</keyword>
<keyword evidence="3" id="KW-0067">ATP-binding</keyword>
<feature type="compositionally biased region" description="Pro residues" evidence="5">
    <location>
        <begin position="296"/>
        <end position="310"/>
    </location>
</feature>
<evidence type="ECO:0000313" key="8">
    <source>
        <dbReference type="Proteomes" id="UP000535511"/>
    </source>
</evidence>
<proteinExistence type="inferred from homology"/>
<evidence type="ECO:0000256" key="3">
    <source>
        <dbReference type="ARBA" id="ARBA00022840"/>
    </source>
</evidence>
<sequence>MRALAAVLPPIDVYAGDRFSVDPADPAATSPDGPFGTETETIVRPVRLVELPVGATEDRVLGSLHLERALSHGKVEYEPGLLARAHRGILYVDEVNLLHDHLVDLLLDAAAMGQVTVERDGVSVEHAARFVLIGTMNPEEGELRPQLLDRFGLTVEVAAPREPALRAEVVRRRMAYDADPVAFTARYRDADRALTERVETARERLAKVRLTESALMKIAEVCATFEVDGLRADIVTARTAVAHAAWEGRDEVTRADIRRAALLALPHRRRRNPFDAPGLDDDLLDQVLGGDDELPPEPPEGPAPDEPQSPPEDDTPDQAQAAGPRDEAGEGDSDQAPTDDTLAETPAESDVEQPMTPPAGTEAGSTVRATAPYRPRLLKVHGLGEGAAGRRSRALASTGRRVGARLPDGPTGSLHLVETLLAAAGKQSSRGRTTGRVELRNEDLRVAVREGREANLVLFCVDASGSMAARKRMSQVKTAILSLLLDAYRRRDKVGLVTFRGAEATVALPPTRSVDIAAARLDEVPAGGRTPLAEGLLEAARVLTRERMRDPRLRPLLVLVTDGRATGGKDAVARSQQAAEYVAGLGVTTVVIDGESGPLRLGLALRLAELLRAEHLPVAEVSAEALAGTVRSRTQKGAA</sequence>
<evidence type="ECO:0000256" key="2">
    <source>
        <dbReference type="ARBA" id="ARBA00022741"/>
    </source>
</evidence>
<keyword evidence="7" id="KW-0436">Ligase</keyword>
<comment type="similarity">
    <text evidence="1">Belongs to the Mg-chelatase subunits D/I family.</text>
</comment>